<comment type="similarity">
    <text evidence="1 2">Belongs to the ArsC family.</text>
</comment>
<sequence length="124" mass="14371">MSITLFGIKNCDTIKKARKWLDANNIECRFHDYRTDGLPETLLDQWFATLGWEVLLNKRGTTWRQLPESTKENIDAASARTLMLENPAIIKRPVLEVCLSEADIQRYVGFKETEYNEIFSNLTS</sequence>
<dbReference type="RefSeq" id="WP_090729088.1">
    <property type="nucleotide sequence ID" value="NZ_FOOU01000012.1"/>
</dbReference>
<dbReference type="PANTHER" id="PTHR30041">
    <property type="entry name" value="ARSENATE REDUCTASE"/>
    <property type="match status" value="1"/>
</dbReference>
<organism evidence="3 4">
    <name type="scientific">Neptunomonas qingdaonensis</name>
    <dbReference type="NCBI Taxonomy" id="1045558"/>
    <lineage>
        <taxon>Bacteria</taxon>
        <taxon>Pseudomonadati</taxon>
        <taxon>Pseudomonadota</taxon>
        <taxon>Gammaproteobacteria</taxon>
        <taxon>Oceanospirillales</taxon>
        <taxon>Oceanospirillaceae</taxon>
        <taxon>Neptunomonas</taxon>
    </lineage>
</organism>
<dbReference type="Pfam" id="PF03960">
    <property type="entry name" value="ArsC"/>
    <property type="match status" value="1"/>
</dbReference>
<dbReference type="NCBIfam" id="TIGR01617">
    <property type="entry name" value="arsC_related"/>
    <property type="match status" value="1"/>
</dbReference>
<name>A0A1I2U644_9GAMM</name>
<dbReference type="InterPro" id="IPR006660">
    <property type="entry name" value="Arsenate_reductase-like"/>
</dbReference>
<dbReference type="EMBL" id="FOOU01000012">
    <property type="protein sequence ID" value="SFG72594.1"/>
    <property type="molecule type" value="Genomic_DNA"/>
</dbReference>
<dbReference type="PANTHER" id="PTHR30041:SF8">
    <property type="entry name" value="PROTEIN YFFB"/>
    <property type="match status" value="1"/>
</dbReference>
<dbReference type="PROSITE" id="PS51353">
    <property type="entry name" value="ARSC"/>
    <property type="match status" value="1"/>
</dbReference>
<evidence type="ECO:0000256" key="2">
    <source>
        <dbReference type="PROSITE-ProRule" id="PRU01282"/>
    </source>
</evidence>
<dbReference type="NCBIfam" id="NF008107">
    <property type="entry name" value="PRK10853.1"/>
    <property type="match status" value="1"/>
</dbReference>
<dbReference type="AlphaFoldDB" id="A0A1I2U644"/>
<keyword evidence="4" id="KW-1185">Reference proteome</keyword>
<dbReference type="InterPro" id="IPR006504">
    <property type="entry name" value="Tscrpt_reg_Spx/MgsR"/>
</dbReference>
<gene>
    <name evidence="3" type="ORF">SAMN05216175_11227</name>
</gene>
<dbReference type="Gene3D" id="3.40.30.10">
    <property type="entry name" value="Glutaredoxin"/>
    <property type="match status" value="1"/>
</dbReference>
<accession>A0A1I2U644</accession>
<dbReference type="OrthoDB" id="9803749at2"/>
<evidence type="ECO:0000313" key="3">
    <source>
        <dbReference type="EMBL" id="SFG72594.1"/>
    </source>
</evidence>
<dbReference type="InterPro" id="IPR036249">
    <property type="entry name" value="Thioredoxin-like_sf"/>
</dbReference>
<reference evidence="4" key="1">
    <citation type="submission" date="2016-10" db="EMBL/GenBank/DDBJ databases">
        <authorList>
            <person name="Varghese N."/>
            <person name="Submissions S."/>
        </authorList>
    </citation>
    <scope>NUCLEOTIDE SEQUENCE [LARGE SCALE GENOMIC DNA]</scope>
    <source>
        <strain evidence="4">CGMCC 1.10971</strain>
    </source>
</reference>
<protein>
    <submittedName>
        <fullName evidence="3">Transcriptional regulator, Spx/MgsR family</fullName>
    </submittedName>
</protein>
<evidence type="ECO:0000256" key="1">
    <source>
        <dbReference type="ARBA" id="ARBA00007198"/>
    </source>
</evidence>
<evidence type="ECO:0000313" key="4">
    <source>
        <dbReference type="Proteomes" id="UP000198623"/>
    </source>
</evidence>
<proteinExistence type="inferred from homology"/>
<dbReference type="CDD" id="cd03035">
    <property type="entry name" value="ArsC_Yffb"/>
    <property type="match status" value="1"/>
</dbReference>
<dbReference type="Proteomes" id="UP000198623">
    <property type="component" value="Unassembled WGS sequence"/>
</dbReference>
<dbReference type="STRING" id="1045558.SAMN05216175_11227"/>
<dbReference type="SUPFAM" id="SSF52833">
    <property type="entry name" value="Thioredoxin-like"/>
    <property type="match status" value="1"/>
</dbReference>